<evidence type="ECO:0000259" key="2">
    <source>
        <dbReference type="Pfam" id="PF11195"/>
    </source>
</evidence>
<dbReference type="Pfam" id="PF11195">
    <property type="entry name" value="Tad2-like"/>
    <property type="match status" value="1"/>
</dbReference>
<keyword evidence="5" id="KW-1185">Reference proteome</keyword>
<evidence type="ECO:0000313" key="5">
    <source>
        <dbReference type="Proteomes" id="UP001529514"/>
    </source>
</evidence>
<evidence type="ECO:0008006" key="6">
    <source>
        <dbReference type="Google" id="ProtNLM"/>
    </source>
</evidence>
<protein>
    <recommendedName>
        <fullName evidence="6">DUF2829 domain-containing protein</fullName>
    </recommendedName>
</protein>
<feature type="region of interest" description="Disordered" evidence="1">
    <location>
        <begin position="119"/>
        <end position="145"/>
    </location>
</feature>
<dbReference type="InterPro" id="IPR021361">
    <property type="entry name" value="Tad2-like_dom"/>
</dbReference>
<feature type="domain" description="Thoeris anti-defense 2-like" evidence="2">
    <location>
        <begin position="29"/>
        <end position="115"/>
    </location>
</feature>
<organism evidence="4 5">
    <name type="scientific">Xenorhabdus taiwanensis</name>
    <dbReference type="NCBI Taxonomy" id="3085177"/>
    <lineage>
        <taxon>Bacteria</taxon>
        <taxon>Pseudomonadati</taxon>
        <taxon>Pseudomonadota</taxon>
        <taxon>Gammaproteobacteria</taxon>
        <taxon>Enterobacterales</taxon>
        <taxon>Morganellaceae</taxon>
        <taxon>Xenorhabdus</taxon>
    </lineage>
</organism>
<dbReference type="InterPro" id="IPR056725">
    <property type="entry name" value="DUF7823"/>
</dbReference>
<dbReference type="Pfam" id="PF25136">
    <property type="entry name" value="DUF7823"/>
    <property type="match status" value="1"/>
</dbReference>
<sequence length="302" mass="34680">MSDVIKPECECPFDPKQYQCDCFIAPVGSFSWALIQLKLRKRVTRSVWGDKGMYLAITPRVSDLAVEEGSAYAVDGVAVGTKYDYLTHIDLRNEHGNLVPWQPTQEDMMACDWEFFEDKEEKEEPVKPEPEPTPEPTSEPELKPDLDDSMFAFDLTLGAGRYRSNQGESSDDWGYLVDDRYLSTGNEAAFGTLNVIQNKKAIEKIDIFYWGKNNKSKASGINLLISSHENDASYQQMKNLFKNKSLYITVDNITYNLGMSSPKGSHNKYYWGNWYENNAEIEKLGEILKQTGQTKRFYFNWR</sequence>
<evidence type="ECO:0000256" key="1">
    <source>
        <dbReference type="SAM" id="MobiDB-lite"/>
    </source>
</evidence>
<dbReference type="EMBL" id="AP028978">
    <property type="protein sequence ID" value="BET98080.1"/>
    <property type="molecule type" value="Genomic_DNA"/>
</dbReference>
<dbReference type="Proteomes" id="UP001529514">
    <property type="component" value="Chromosome"/>
</dbReference>
<accession>A0ABN7C6W9</accession>
<reference evidence="4 5" key="1">
    <citation type="submission" date="2023-10" db="EMBL/GenBank/DDBJ databases">
        <title>Xenorhabdus taiwanensis sp. nov., a symbiotic bacterium associated with the entomopathogenic nematode Steinernema taiwanensis.</title>
        <authorList>
            <person name="Tseng C.T."/>
            <person name="Shu H.Y."/>
            <person name="Chen M.H."/>
            <person name="Fang Y.J."/>
            <person name="Wu T.L."/>
            <person name="Lin Y.C."/>
            <person name="Huang C.J."/>
        </authorList>
    </citation>
    <scope>NUCLEOTIDE SEQUENCE [LARGE SCALE GENOMIC DNA]</scope>
    <source>
        <strain evidence="4 5">TCT-1</strain>
    </source>
</reference>
<dbReference type="RefSeq" id="WP_374051620.1">
    <property type="nucleotide sequence ID" value="NZ_AP028978.1"/>
</dbReference>
<evidence type="ECO:0000259" key="3">
    <source>
        <dbReference type="Pfam" id="PF25136"/>
    </source>
</evidence>
<name>A0ABN7C6W9_9GAMM</name>
<evidence type="ECO:0000313" key="4">
    <source>
        <dbReference type="EMBL" id="BET98080.1"/>
    </source>
</evidence>
<feature type="domain" description="DUF7823" evidence="3">
    <location>
        <begin position="187"/>
        <end position="302"/>
    </location>
</feature>
<proteinExistence type="predicted"/>
<gene>
    <name evidence="4" type="ORF">TCT1_30010</name>
</gene>